<gene>
    <name evidence="1" type="ORF">EDB81DRAFT_367857</name>
</gene>
<protein>
    <submittedName>
        <fullName evidence="1">Uncharacterized protein</fullName>
    </submittedName>
</protein>
<comment type="caution">
    <text evidence="1">The sequence shown here is derived from an EMBL/GenBank/DDBJ whole genome shotgun (WGS) entry which is preliminary data.</text>
</comment>
<dbReference type="PANTHER" id="PTHR40619:SF3">
    <property type="entry name" value="FUNGAL STAND N-TERMINAL GOODBYE DOMAIN-CONTAINING PROTEIN"/>
    <property type="match status" value="1"/>
</dbReference>
<keyword evidence="2" id="KW-1185">Reference proteome</keyword>
<reference evidence="1" key="1">
    <citation type="journal article" date="2021" name="Nat. Commun.">
        <title>Genetic determinants of endophytism in the Arabidopsis root mycobiome.</title>
        <authorList>
            <person name="Mesny F."/>
            <person name="Miyauchi S."/>
            <person name="Thiergart T."/>
            <person name="Pickel B."/>
            <person name="Atanasova L."/>
            <person name="Karlsson M."/>
            <person name="Huettel B."/>
            <person name="Barry K.W."/>
            <person name="Haridas S."/>
            <person name="Chen C."/>
            <person name="Bauer D."/>
            <person name="Andreopoulos W."/>
            <person name="Pangilinan J."/>
            <person name="LaButti K."/>
            <person name="Riley R."/>
            <person name="Lipzen A."/>
            <person name="Clum A."/>
            <person name="Drula E."/>
            <person name="Henrissat B."/>
            <person name="Kohler A."/>
            <person name="Grigoriev I.V."/>
            <person name="Martin F.M."/>
            <person name="Hacquard S."/>
        </authorList>
    </citation>
    <scope>NUCLEOTIDE SEQUENCE</scope>
    <source>
        <strain evidence="1">MPI-CAGE-AT-0147</strain>
    </source>
</reference>
<evidence type="ECO:0000313" key="1">
    <source>
        <dbReference type="EMBL" id="KAH7111187.1"/>
    </source>
</evidence>
<dbReference type="EMBL" id="JAGMUV010000042">
    <property type="protein sequence ID" value="KAH7111187.1"/>
    <property type="molecule type" value="Genomic_DNA"/>
</dbReference>
<dbReference type="AlphaFoldDB" id="A0A9P9D2A5"/>
<evidence type="ECO:0000313" key="2">
    <source>
        <dbReference type="Proteomes" id="UP000738349"/>
    </source>
</evidence>
<accession>A0A9P9D2A5</accession>
<proteinExistence type="predicted"/>
<name>A0A9P9D2A5_9HYPO</name>
<dbReference type="Proteomes" id="UP000738349">
    <property type="component" value="Unassembled WGS sequence"/>
</dbReference>
<sequence>MTGFERNFPSTLRERMNDDHEIFIFQSWLRNYSEQIMNIPSTSQLLYDKDTSRFVHKLENSGLRHAIQRYRAAQATEFDRNIWSNYDPESCSWIQVFDELEKAKKEYESRANNNVFRKAIRKGHGIARNVKPFLEGIPQDDGLGLLKGALLIIFKAVQDRSVAREKIYDSFSSMPKTIIDAERLRQHYPDDESLFFAFQNLNDELIKAIPSLIDVLLRRTEKSKVRALTKSVFCDPVAEVEDILKLVNVAKENLDRCRDNLNTGEIAIIRPGLQLMHENVIHSRDQMSQGFSHVGQQLTQLTQATEEANNINTLKLEELQARRDSVPEDMSLLTRELISTRELVTSLYTLVQERMRITPPYPAPDDSPSTADFMVQDIMETICSKNERTAHVRDLGFVLRKYHEFSPKALGRAKYLMETSEFHGWFLSTGSEILLVDGHCDDQSIGRLAPTSLTCAGLVETYVHEDYNSTALTLAQTPRIILYFFAGEHINSNNGLHGPHGLIRSLVYQLLLQWPEDGLPDPRLFRSQLNAARSAGELSTTSLCFIFEQLVCQLSSDFPVCCIIDGVSYFETSLYGWRDDLTNIVNCFLSCKEAKSAYEGQGTIKFLLVSPDKSTSVWHLINQVDHVDLRAGNMHS</sequence>
<dbReference type="PANTHER" id="PTHR40619">
    <property type="entry name" value="FUNGAL STAND N-TERMINAL GOODBYE DOMAIN-CONTAINING PROTEIN"/>
    <property type="match status" value="1"/>
</dbReference>
<dbReference type="OrthoDB" id="5419927at2759"/>
<organism evidence="1 2">
    <name type="scientific">Dactylonectria macrodidyma</name>
    <dbReference type="NCBI Taxonomy" id="307937"/>
    <lineage>
        <taxon>Eukaryota</taxon>
        <taxon>Fungi</taxon>
        <taxon>Dikarya</taxon>
        <taxon>Ascomycota</taxon>
        <taxon>Pezizomycotina</taxon>
        <taxon>Sordariomycetes</taxon>
        <taxon>Hypocreomycetidae</taxon>
        <taxon>Hypocreales</taxon>
        <taxon>Nectriaceae</taxon>
        <taxon>Dactylonectria</taxon>
    </lineage>
</organism>